<protein>
    <submittedName>
        <fullName evidence="2">Genomic scaffold, ProqFM164S01</fullName>
    </submittedName>
</protein>
<proteinExistence type="predicted"/>
<feature type="region of interest" description="Disordered" evidence="1">
    <location>
        <begin position="1"/>
        <end position="20"/>
    </location>
</feature>
<gene>
    <name evidence="2" type="ORF">PROQFM164_S01g002686</name>
</gene>
<dbReference type="Proteomes" id="UP000030686">
    <property type="component" value="Unassembled WGS sequence"/>
</dbReference>
<reference evidence="2" key="1">
    <citation type="journal article" date="2014" name="Nat. Commun.">
        <title>Multiple recent horizontal transfers of a large genomic region in cheese making fungi.</title>
        <authorList>
            <person name="Cheeseman K."/>
            <person name="Ropars J."/>
            <person name="Renault P."/>
            <person name="Dupont J."/>
            <person name="Gouzy J."/>
            <person name="Branca A."/>
            <person name="Abraham A.L."/>
            <person name="Ceppi M."/>
            <person name="Conseiller E."/>
            <person name="Debuchy R."/>
            <person name="Malagnac F."/>
            <person name="Goarin A."/>
            <person name="Silar P."/>
            <person name="Lacoste S."/>
            <person name="Sallet E."/>
            <person name="Bensimon A."/>
            <person name="Giraud T."/>
            <person name="Brygoo Y."/>
        </authorList>
    </citation>
    <scope>NUCLEOTIDE SEQUENCE [LARGE SCALE GENOMIC DNA]</scope>
    <source>
        <strain evidence="2">FM164</strain>
    </source>
</reference>
<dbReference type="AlphaFoldDB" id="W6PY28"/>
<evidence type="ECO:0000256" key="1">
    <source>
        <dbReference type="SAM" id="MobiDB-lite"/>
    </source>
</evidence>
<feature type="region of interest" description="Disordered" evidence="1">
    <location>
        <begin position="67"/>
        <end position="90"/>
    </location>
</feature>
<keyword evidence="3" id="KW-1185">Reference proteome</keyword>
<evidence type="ECO:0000313" key="3">
    <source>
        <dbReference type="Proteomes" id="UP000030686"/>
    </source>
</evidence>
<sequence length="90" mass="10054">MAQQEDASPRPFNPRPFCPNPLVIKPEQRIEQLKKFLEDPTPKIQRQRTNIEGLIRMYETGELGPLVFPGQDSADDLDLQGADHGSAASP</sequence>
<name>W6PY28_PENRF</name>
<dbReference type="EMBL" id="HG792015">
    <property type="protein sequence ID" value="CDM28875.1"/>
    <property type="molecule type" value="Genomic_DNA"/>
</dbReference>
<evidence type="ECO:0000313" key="2">
    <source>
        <dbReference type="EMBL" id="CDM28875.1"/>
    </source>
</evidence>
<organism evidence="2 3">
    <name type="scientific">Penicillium roqueforti (strain FM164)</name>
    <dbReference type="NCBI Taxonomy" id="1365484"/>
    <lineage>
        <taxon>Eukaryota</taxon>
        <taxon>Fungi</taxon>
        <taxon>Dikarya</taxon>
        <taxon>Ascomycota</taxon>
        <taxon>Pezizomycotina</taxon>
        <taxon>Eurotiomycetes</taxon>
        <taxon>Eurotiomycetidae</taxon>
        <taxon>Eurotiales</taxon>
        <taxon>Aspergillaceae</taxon>
        <taxon>Penicillium</taxon>
    </lineage>
</organism>
<accession>W6PY28</accession>